<evidence type="ECO:0000256" key="1">
    <source>
        <dbReference type="SAM" id="MobiDB-lite"/>
    </source>
</evidence>
<name>A0A9P3HCD9_9FUNG</name>
<feature type="region of interest" description="Disordered" evidence="1">
    <location>
        <begin position="117"/>
        <end position="141"/>
    </location>
</feature>
<accession>A0A9P3HCD9</accession>
<evidence type="ECO:0000313" key="2">
    <source>
        <dbReference type="EMBL" id="GJJ74130.1"/>
    </source>
</evidence>
<feature type="compositionally biased region" description="Polar residues" evidence="1">
    <location>
        <begin position="120"/>
        <end position="141"/>
    </location>
</feature>
<organism evidence="2 3">
    <name type="scientific">Entomortierella parvispora</name>
    <dbReference type="NCBI Taxonomy" id="205924"/>
    <lineage>
        <taxon>Eukaryota</taxon>
        <taxon>Fungi</taxon>
        <taxon>Fungi incertae sedis</taxon>
        <taxon>Mucoromycota</taxon>
        <taxon>Mortierellomycotina</taxon>
        <taxon>Mortierellomycetes</taxon>
        <taxon>Mortierellales</taxon>
        <taxon>Mortierellaceae</taxon>
        <taxon>Entomortierella</taxon>
    </lineage>
</organism>
<evidence type="ECO:0000313" key="3">
    <source>
        <dbReference type="Proteomes" id="UP000827284"/>
    </source>
</evidence>
<dbReference type="EMBL" id="BQFW01000008">
    <property type="protein sequence ID" value="GJJ74130.1"/>
    <property type="molecule type" value="Genomic_DNA"/>
</dbReference>
<protein>
    <submittedName>
        <fullName evidence="2">Uncharacterized protein</fullName>
    </submittedName>
</protein>
<dbReference type="AlphaFoldDB" id="A0A9P3HCD9"/>
<dbReference type="OrthoDB" id="2403511at2759"/>
<proteinExistence type="predicted"/>
<reference evidence="2" key="1">
    <citation type="submission" date="2021-11" db="EMBL/GenBank/DDBJ databases">
        <authorList>
            <person name="Herlambang A."/>
            <person name="Guo Y."/>
            <person name="Takashima Y."/>
            <person name="Nishizawa T."/>
        </authorList>
    </citation>
    <scope>NUCLEOTIDE SEQUENCE</scope>
    <source>
        <strain evidence="2">E1425</strain>
    </source>
</reference>
<comment type="caution">
    <text evidence="2">The sequence shown here is derived from an EMBL/GenBank/DDBJ whole genome shotgun (WGS) entry which is preliminary data.</text>
</comment>
<dbReference type="Proteomes" id="UP000827284">
    <property type="component" value="Unassembled WGS sequence"/>
</dbReference>
<sequence>MPAATINRDRAVAQQQHLRDYQTQLLRHGADDHCNFSAAQSPNCDSNDPFFDPSSSIQSLPRTLPPTSTPGQSVDDFMMALALDEDMELAKFSSASQGGTTGLSSANCDPNGLPILNAMDNRSGSRPTSIEQTQLLSGSRS</sequence>
<keyword evidence="3" id="KW-1185">Reference proteome</keyword>
<gene>
    <name evidence="2" type="ORF">EMPS_06488</name>
</gene>
<reference evidence="2" key="2">
    <citation type="journal article" date="2022" name="Microbiol. Resour. Announc.">
        <title>Whole-Genome Sequence of Entomortierella parvispora E1425, a Mucoromycotan Fungus Associated with Burkholderiaceae-Related Endosymbiotic Bacteria.</title>
        <authorList>
            <person name="Herlambang A."/>
            <person name="Guo Y."/>
            <person name="Takashima Y."/>
            <person name="Narisawa K."/>
            <person name="Ohta H."/>
            <person name="Nishizawa T."/>
        </authorList>
    </citation>
    <scope>NUCLEOTIDE SEQUENCE</scope>
    <source>
        <strain evidence="2">E1425</strain>
    </source>
</reference>